<organism evidence="6 7">
    <name type="scientific">Cryptosporangium japonicum</name>
    <dbReference type="NCBI Taxonomy" id="80872"/>
    <lineage>
        <taxon>Bacteria</taxon>
        <taxon>Bacillati</taxon>
        <taxon>Actinomycetota</taxon>
        <taxon>Actinomycetes</taxon>
        <taxon>Cryptosporangiales</taxon>
        <taxon>Cryptosporangiaceae</taxon>
        <taxon>Cryptosporangium</taxon>
    </lineage>
</organism>
<evidence type="ECO:0000256" key="4">
    <source>
        <dbReference type="PROSITE-ProRule" id="PRU00335"/>
    </source>
</evidence>
<protein>
    <submittedName>
        <fullName evidence="6">TetR/AcrR family transcriptional regulator</fullName>
    </submittedName>
</protein>
<dbReference type="SUPFAM" id="SSF46689">
    <property type="entry name" value="Homeodomain-like"/>
    <property type="match status" value="1"/>
</dbReference>
<evidence type="ECO:0000256" key="2">
    <source>
        <dbReference type="ARBA" id="ARBA00023125"/>
    </source>
</evidence>
<dbReference type="InterPro" id="IPR001647">
    <property type="entry name" value="HTH_TetR"/>
</dbReference>
<dbReference type="Proteomes" id="UP001500967">
    <property type="component" value="Unassembled WGS sequence"/>
</dbReference>
<keyword evidence="3" id="KW-0804">Transcription</keyword>
<reference evidence="7" key="1">
    <citation type="journal article" date="2019" name="Int. J. Syst. Evol. Microbiol.">
        <title>The Global Catalogue of Microorganisms (GCM) 10K type strain sequencing project: providing services to taxonomists for standard genome sequencing and annotation.</title>
        <authorList>
            <consortium name="The Broad Institute Genomics Platform"/>
            <consortium name="The Broad Institute Genome Sequencing Center for Infectious Disease"/>
            <person name="Wu L."/>
            <person name="Ma J."/>
        </authorList>
    </citation>
    <scope>NUCLEOTIDE SEQUENCE [LARGE SCALE GENOMIC DNA]</scope>
    <source>
        <strain evidence="7">JCM 10425</strain>
    </source>
</reference>
<keyword evidence="2 4" id="KW-0238">DNA-binding</keyword>
<evidence type="ECO:0000313" key="7">
    <source>
        <dbReference type="Proteomes" id="UP001500967"/>
    </source>
</evidence>
<dbReference type="Gene3D" id="1.10.357.10">
    <property type="entry name" value="Tetracycline Repressor, domain 2"/>
    <property type="match status" value="1"/>
</dbReference>
<evidence type="ECO:0000313" key="6">
    <source>
        <dbReference type="EMBL" id="GAA0266400.1"/>
    </source>
</evidence>
<dbReference type="PANTHER" id="PTHR30055:SF234">
    <property type="entry name" value="HTH-TYPE TRANSCRIPTIONAL REGULATOR BETI"/>
    <property type="match status" value="1"/>
</dbReference>
<name>A0ABP3EJT8_9ACTN</name>
<feature type="domain" description="HTH tetR-type" evidence="5">
    <location>
        <begin position="9"/>
        <end position="69"/>
    </location>
</feature>
<dbReference type="RefSeq" id="WP_344652407.1">
    <property type="nucleotide sequence ID" value="NZ_BAAAGX010000025.1"/>
</dbReference>
<evidence type="ECO:0000259" key="5">
    <source>
        <dbReference type="PROSITE" id="PS50977"/>
    </source>
</evidence>
<gene>
    <name evidence="6" type="ORF">GCM10009539_61510</name>
</gene>
<evidence type="ECO:0000256" key="1">
    <source>
        <dbReference type="ARBA" id="ARBA00023015"/>
    </source>
</evidence>
<dbReference type="InterPro" id="IPR009057">
    <property type="entry name" value="Homeodomain-like_sf"/>
</dbReference>
<dbReference type="PANTHER" id="PTHR30055">
    <property type="entry name" value="HTH-TYPE TRANSCRIPTIONAL REGULATOR RUTR"/>
    <property type="match status" value="1"/>
</dbReference>
<dbReference type="EMBL" id="BAAAGX010000025">
    <property type="protein sequence ID" value="GAA0266400.1"/>
    <property type="molecule type" value="Genomic_DNA"/>
</dbReference>
<accession>A0ABP3EJT8</accession>
<sequence length="212" mass="23122">MGLREWKKAQTRERIADVAAGLFAARGYDEVSVVEVARAAEVSDQTIYNYFPAKQDLVLDRAEEFRERYGRVVRERAPGTSPADALRPLVREDIDRLRHEPPELARGEFPAQCLLSPVLRRFALEERERQVDAITTSLAVTDPAVPAIVARAHAAALVSVIQTITDAIGAAVLAGDRSDALLASLVHDATGALDDLDRTFHAVTTARTGNPS</sequence>
<feature type="DNA-binding region" description="H-T-H motif" evidence="4">
    <location>
        <begin position="32"/>
        <end position="51"/>
    </location>
</feature>
<keyword evidence="1" id="KW-0805">Transcription regulation</keyword>
<evidence type="ECO:0000256" key="3">
    <source>
        <dbReference type="ARBA" id="ARBA00023163"/>
    </source>
</evidence>
<dbReference type="PROSITE" id="PS50977">
    <property type="entry name" value="HTH_TETR_2"/>
    <property type="match status" value="1"/>
</dbReference>
<dbReference type="Pfam" id="PF00440">
    <property type="entry name" value="TetR_N"/>
    <property type="match status" value="1"/>
</dbReference>
<dbReference type="InterPro" id="IPR050109">
    <property type="entry name" value="HTH-type_TetR-like_transc_reg"/>
</dbReference>
<keyword evidence="7" id="KW-1185">Reference proteome</keyword>
<comment type="caution">
    <text evidence="6">The sequence shown here is derived from an EMBL/GenBank/DDBJ whole genome shotgun (WGS) entry which is preliminary data.</text>
</comment>
<proteinExistence type="predicted"/>
<dbReference type="PRINTS" id="PR00455">
    <property type="entry name" value="HTHTETR"/>
</dbReference>